<reference evidence="1" key="1">
    <citation type="submission" date="2020-05" db="EMBL/GenBank/DDBJ databases">
        <title>Large-scale comparative analyses of tick genomes elucidate their genetic diversity and vector capacities.</title>
        <authorList>
            <person name="Jia N."/>
            <person name="Wang J."/>
            <person name="Shi W."/>
            <person name="Du L."/>
            <person name="Sun Y."/>
            <person name="Zhan W."/>
            <person name="Jiang J."/>
            <person name="Wang Q."/>
            <person name="Zhang B."/>
            <person name="Ji P."/>
            <person name="Sakyi L.B."/>
            <person name="Cui X."/>
            <person name="Yuan T."/>
            <person name="Jiang B."/>
            <person name="Yang W."/>
            <person name="Lam T.T.-Y."/>
            <person name="Chang Q."/>
            <person name="Ding S."/>
            <person name="Wang X."/>
            <person name="Zhu J."/>
            <person name="Ruan X."/>
            <person name="Zhao L."/>
            <person name="Wei J."/>
            <person name="Que T."/>
            <person name="Du C."/>
            <person name="Cheng J."/>
            <person name="Dai P."/>
            <person name="Han X."/>
            <person name="Huang E."/>
            <person name="Gao Y."/>
            <person name="Liu J."/>
            <person name="Shao H."/>
            <person name="Ye R."/>
            <person name="Li L."/>
            <person name="Wei W."/>
            <person name="Wang X."/>
            <person name="Wang C."/>
            <person name="Yang T."/>
            <person name="Huo Q."/>
            <person name="Li W."/>
            <person name="Guo W."/>
            <person name="Chen H."/>
            <person name="Zhou L."/>
            <person name="Ni X."/>
            <person name="Tian J."/>
            <person name="Zhou Y."/>
            <person name="Sheng Y."/>
            <person name="Liu T."/>
            <person name="Pan Y."/>
            <person name="Xia L."/>
            <person name="Li J."/>
            <person name="Zhao F."/>
            <person name="Cao W."/>
        </authorList>
    </citation>
    <scope>NUCLEOTIDE SEQUENCE</scope>
    <source>
        <strain evidence="1">Hyas-2018</strain>
    </source>
</reference>
<evidence type="ECO:0000313" key="2">
    <source>
        <dbReference type="Proteomes" id="UP000821845"/>
    </source>
</evidence>
<comment type="caution">
    <text evidence="1">The sequence shown here is derived from an EMBL/GenBank/DDBJ whole genome shotgun (WGS) entry which is preliminary data.</text>
</comment>
<keyword evidence="2" id="KW-1185">Reference proteome</keyword>
<accession>A0ACB7S3X9</accession>
<dbReference type="EMBL" id="CM023486">
    <property type="protein sequence ID" value="KAH6927907.1"/>
    <property type="molecule type" value="Genomic_DNA"/>
</dbReference>
<evidence type="ECO:0000313" key="1">
    <source>
        <dbReference type="EMBL" id="KAH6927907.1"/>
    </source>
</evidence>
<name>A0ACB7S3X9_HYAAI</name>
<dbReference type="Proteomes" id="UP000821845">
    <property type="component" value="Chromosome 6"/>
</dbReference>
<protein>
    <submittedName>
        <fullName evidence="1">Uncharacterized protein</fullName>
    </submittedName>
</protein>
<sequence length="99" mass="10691">MQQRAGSTESLDSNLVRELFVQRLPVTVRIGVTASGEMDIFKIAELADRLMAVTTPARSCLSARRSLAISRLAGDSTTGERKPKDTPVCCTTRTAVLVP</sequence>
<organism evidence="1 2">
    <name type="scientific">Hyalomma asiaticum</name>
    <name type="common">Tick</name>
    <dbReference type="NCBI Taxonomy" id="266040"/>
    <lineage>
        <taxon>Eukaryota</taxon>
        <taxon>Metazoa</taxon>
        <taxon>Ecdysozoa</taxon>
        <taxon>Arthropoda</taxon>
        <taxon>Chelicerata</taxon>
        <taxon>Arachnida</taxon>
        <taxon>Acari</taxon>
        <taxon>Parasitiformes</taxon>
        <taxon>Ixodida</taxon>
        <taxon>Ixodoidea</taxon>
        <taxon>Ixodidae</taxon>
        <taxon>Hyalomminae</taxon>
        <taxon>Hyalomma</taxon>
    </lineage>
</organism>
<proteinExistence type="predicted"/>
<gene>
    <name evidence="1" type="ORF">HPB50_009840</name>
</gene>